<accession>A0A0U1QNK7</accession>
<evidence type="ECO:0000313" key="7">
    <source>
        <dbReference type="EMBL" id="KLI02206.1"/>
    </source>
</evidence>
<organism evidence="7 8">
    <name type="scientific">Sporolactobacillus inulinus CASD</name>
    <dbReference type="NCBI Taxonomy" id="1069536"/>
    <lineage>
        <taxon>Bacteria</taxon>
        <taxon>Bacillati</taxon>
        <taxon>Bacillota</taxon>
        <taxon>Bacilli</taxon>
        <taxon>Bacillales</taxon>
        <taxon>Sporolactobacillaceae</taxon>
        <taxon>Sporolactobacillus</taxon>
    </lineage>
</organism>
<dbReference type="InterPro" id="IPR052165">
    <property type="entry name" value="Membrane_assoc_protease"/>
</dbReference>
<dbReference type="Pfam" id="PF01957">
    <property type="entry name" value="NfeD"/>
    <property type="match status" value="1"/>
</dbReference>
<dbReference type="STRING" id="1069536.SINU_09325"/>
<evidence type="ECO:0000256" key="4">
    <source>
        <dbReference type="ARBA" id="ARBA00023136"/>
    </source>
</evidence>
<evidence type="ECO:0000256" key="2">
    <source>
        <dbReference type="ARBA" id="ARBA00022692"/>
    </source>
</evidence>
<evidence type="ECO:0000313" key="8">
    <source>
        <dbReference type="Proteomes" id="UP000035553"/>
    </source>
</evidence>
<keyword evidence="3 5" id="KW-1133">Transmembrane helix</keyword>
<evidence type="ECO:0000256" key="3">
    <source>
        <dbReference type="ARBA" id="ARBA00022989"/>
    </source>
</evidence>
<feature type="transmembrane region" description="Helical" evidence="5">
    <location>
        <begin position="100"/>
        <end position="119"/>
    </location>
</feature>
<dbReference type="Proteomes" id="UP000035553">
    <property type="component" value="Unassembled WGS sequence"/>
</dbReference>
<name>A0A0U1QNK7_9BACL</name>
<comment type="caution">
    <text evidence="7">The sequence shown here is derived from an EMBL/GenBank/DDBJ whole genome shotgun (WGS) entry which is preliminary data.</text>
</comment>
<keyword evidence="2 5" id="KW-0812">Transmembrane</keyword>
<comment type="subcellular location">
    <subcellularLocation>
        <location evidence="1">Membrane</location>
        <topology evidence="1">Multi-pass membrane protein</topology>
    </subcellularLocation>
</comment>
<dbReference type="PANTHER" id="PTHR33507:SF3">
    <property type="entry name" value="INNER MEMBRANE PROTEIN YBBJ"/>
    <property type="match status" value="1"/>
</dbReference>
<dbReference type="SUPFAM" id="SSF141322">
    <property type="entry name" value="NfeD domain-like"/>
    <property type="match status" value="1"/>
</dbReference>
<feature type="domain" description="NfeD-like C-terminal" evidence="6">
    <location>
        <begin position="153"/>
        <end position="205"/>
    </location>
</feature>
<evidence type="ECO:0000259" key="6">
    <source>
        <dbReference type="Pfam" id="PF01957"/>
    </source>
</evidence>
<keyword evidence="8" id="KW-1185">Reference proteome</keyword>
<dbReference type="OrthoDB" id="9806253at2"/>
<dbReference type="AlphaFoldDB" id="A0A0U1QNK7"/>
<reference evidence="7 8" key="1">
    <citation type="journal article" date="2011" name="J. Bacteriol.">
        <title>Draft genome sequence of Sporolactobacillus inulinus strain CASD, an efficient D-lactic acid-producing bacterium with high-concentration lactate tolerance capability.</title>
        <authorList>
            <person name="Yu B."/>
            <person name="Su F."/>
            <person name="Wang L."/>
            <person name="Xu K."/>
            <person name="Zhao B."/>
            <person name="Xu P."/>
        </authorList>
    </citation>
    <scope>NUCLEOTIDE SEQUENCE [LARGE SCALE GENOMIC DNA]</scope>
    <source>
        <strain evidence="7 8">CASD</strain>
    </source>
</reference>
<feature type="transmembrane region" description="Helical" evidence="5">
    <location>
        <begin position="55"/>
        <end position="70"/>
    </location>
</feature>
<feature type="transmembrane region" description="Helical" evidence="5">
    <location>
        <begin position="32"/>
        <end position="49"/>
    </location>
</feature>
<dbReference type="EMBL" id="AFVQ02000119">
    <property type="protein sequence ID" value="KLI02206.1"/>
    <property type="molecule type" value="Genomic_DNA"/>
</dbReference>
<evidence type="ECO:0000256" key="5">
    <source>
        <dbReference type="SAM" id="Phobius"/>
    </source>
</evidence>
<proteinExistence type="predicted"/>
<keyword evidence="4 5" id="KW-0472">Membrane</keyword>
<dbReference type="InterPro" id="IPR002810">
    <property type="entry name" value="NfeD-like_C"/>
</dbReference>
<dbReference type="GO" id="GO:0005886">
    <property type="term" value="C:plasma membrane"/>
    <property type="evidence" value="ECO:0007669"/>
    <property type="project" value="TreeGrafter"/>
</dbReference>
<protein>
    <recommendedName>
        <fullName evidence="6">NfeD-like C-terminal domain-containing protein</fullName>
    </recommendedName>
</protein>
<dbReference type="RefSeq" id="WP_029548334.1">
    <property type="nucleotide sequence ID" value="NZ_AFVQ02000119.1"/>
</dbReference>
<dbReference type="InterPro" id="IPR012340">
    <property type="entry name" value="NA-bd_OB-fold"/>
</dbReference>
<sequence>MMILAYPAGGFIVILLASCFLFAELLVKAKGLLALTGSGLFIYYFLHFLTEQSSPWIFLLLVGGLLLIIIDGKLFTTGIIGALGFILMLLGCALPTPSLIYGLLVSIAFVIGACASWFFRKIIPQRDYLNKLMLHDRLSSEQGYNSINDDYRQLVGKEGRTITPFRPVGTVKIDGKNYSAITDGIYLEKGVPIKVISVDGTRIFVDQLNEMN</sequence>
<evidence type="ECO:0000256" key="1">
    <source>
        <dbReference type="ARBA" id="ARBA00004141"/>
    </source>
</evidence>
<dbReference type="PANTHER" id="PTHR33507">
    <property type="entry name" value="INNER MEMBRANE PROTEIN YBBJ"/>
    <property type="match status" value="1"/>
</dbReference>
<gene>
    <name evidence="7" type="ORF">SINU_09325</name>
</gene>
<dbReference type="Gene3D" id="2.40.50.140">
    <property type="entry name" value="Nucleic acid-binding proteins"/>
    <property type="match status" value="1"/>
</dbReference>
<feature type="transmembrane region" description="Helical" evidence="5">
    <location>
        <begin position="6"/>
        <end position="27"/>
    </location>
</feature>